<dbReference type="Gene3D" id="1.10.10.60">
    <property type="entry name" value="Homeodomain-like"/>
    <property type="match status" value="2"/>
</dbReference>
<keyword evidence="1" id="KW-0805">Transcription regulation</keyword>
<evidence type="ECO:0000313" key="6">
    <source>
        <dbReference type="EMBL" id="MFC5466112.1"/>
    </source>
</evidence>
<keyword evidence="2" id="KW-0238">DNA-binding</keyword>
<dbReference type="Pfam" id="PF12833">
    <property type="entry name" value="HTH_18"/>
    <property type="match status" value="1"/>
</dbReference>
<evidence type="ECO:0000256" key="2">
    <source>
        <dbReference type="ARBA" id="ARBA00023125"/>
    </source>
</evidence>
<feature type="domain" description="HTH araC/xylS-type" evidence="4">
    <location>
        <begin position="157"/>
        <end position="253"/>
    </location>
</feature>
<dbReference type="PANTHER" id="PTHR43280:SF2">
    <property type="entry name" value="HTH-TYPE TRANSCRIPTIONAL REGULATOR EXSA"/>
    <property type="match status" value="1"/>
</dbReference>
<proteinExistence type="predicted"/>
<feature type="domain" description="HTH cro/C1-type" evidence="5">
    <location>
        <begin position="168"/>
        <end position="188"/>
    </location>
</feature>
<evidence type="ECO:0000259" key="5">
    <source>
        <dbReference type="PROSITE" id="PS50943"/>
    </source>
</evidence>
<dbReference type="Proteomes" id="UP001596147">
    <property type="component" value="Unassembled WGS sequence"/>
</dbReference>
<dbReference type="InterPro" id="IPR009057">
    <property type="entry name" value="Homeodomain-like_sf"/>
</dbReference>
<dbReference type="Gene3D" id="2.60.120.10">
    <property type="entry name" value="Jelly Rolls"/>
    <property type="match status" value="1"/>
</dbReference>
<dbReference type="SMART" id="SM00342">
    <property type="entry name" value="HTH_ARAC"/>
    <property type="match status" value="1"/>
</dbReference>
<sequence length="253" mass="29974">MMNIQGVYHDVNPTWSIKNDQGCDTLVFVCEGKVVYWINNERLELKKGDILYIPFSMERAWENHPEELHQKYTVVFFWEDLELKNALNFTKQNNIFHFNTHNAAYVEQRFSKLFTQFLAKRVYYEQMSSHILSELLTLLAQESSEQRTSPARELIARKIQEYILANFRKNITIEELADLAGVTPNYISVIFKEVVGYTPIQYLHQLRINTAINLLKNTSMTIHEIAEYLGYYDQSYFNRMFKKWMGTNPSHFV</sequence>
<dbReference type="RefSeq" id="WP_382353603.1">
    <property type="nucleotide sequence ID" value="NZ_JBHSMC010000020.1"/>
</dbReference>
<accession>A0ABW0LMA1</accession>
<dbReference type="InterPro" id="IPR018062">
    <property type="entry name" value="HTH_AraC-typ_CS"/>
</dbReference>
<dbReference type="PROSITE" id="PS50943">
    <property type="entry name" value="HTH_CROC1"/>
    <property type="match status" value="1"/>
</dbReference>
<dbReference type="EMBL" id="JBHSMC010000020">
    <property type="protein sequence ID" value="MFC5466112.1"/>
    <property type="molecule type" value="Genomic_DNA"/>
</dbReference>
<protein>
    <submittedName>
        <fullName evidence="6">Helix-turn-helix domain-containing protein</fullName>
    </submittedName>
</protein>
<dbReference type="PANTHER" id="PTHR43280">
    <property type="entry name" value="ARAC-FAMILY TRANSCRIPTIONAL REGULATOR"/>
    <property type="match status" value="1"/>
</dbReference>
<keyword evidence="3" id="KW-0804">Transcription</keyword>
<gene>
    <name evidence="6" type="ORF">ACFPM4_15370</name>
</gene>
<dbReference type="InterPro" id="IPR014710">
    <property type="entry name" value="RmlC-like_jellyroll"/>
</dbReference>
<dbReference type="PRINTS" id="PR00032">
    <property type="entry name" value="HTHARAC"/>
</dbReference>
<name>A0ABW0LMA1_9BACI</name>
<dbReference type="InterPro" id="IPR018060">
    <property type="entry name" value="HTH_AraC"/>
</dbReference>
<organism evidence="6 7">
    <name type="scientific">Lederbergia graminis</name>
    <dbReference type="NCBI Taxonomy" id="735518"/>
    <lineage>
        <taxon>Bacteria</taxon>
        <taxon>Bacillati</taxon>
        <taxon>Bacillota</taxon>
        <taxon>Bacilli</taxon>
        <taxon>Bacillales</taxon>
        <taxon>Bacillaceae</taxon>
        <taxon>Lederbergia</taxon>
    </lineage>
</organism>
<evidence type="ECO:0000313" key="7">
    <source>
        <dbReference type="Proteomes" id="UP001596147"/>
    </source>
</evidence>
<evidence type="ECO:0000256" key="3">
    <source>
        <dbReference type="ARBA" id="ARBA00023163"/>
    </source>
</evidence>
<dbReference type="CDD" id="cd00093">
    <property type="entry name" value="HTH_XRE"/>
    <property type="match status" value="1"/>
</dbReference>
<dbReference type="InterPro" id="IPR001387">
    <property type="entry name" value="Cro/C1-type_HTH"/>
</dbReference>
<evidence type="ECO:0000256" key="1">
    <source>
        <dbReference type="ARBA" id="ARBA00023015"/>
    </source>
</evidence>
<evidence type="ECO:0000259" key="4">
    <source>
        <dbReference type="PROSITE" id="PS01124"/>
    </source>
</evidence>
<dbReference type="PROSITE" id="PS01124">
    <property type="entry name" value="HTH_ARAC_FAMILY_2"/>
    <property type="match status" value="1"/>
</dbReference>
<comment type="caution">
    <text evidence="6">The sequence shown here is derived from an EMBL/GenBank/DDBJ whole genome shotgun (WGS) entry which is preliminary data.</text>
</comment>
<dbReference type="InterPro" id="IPR037923">
    <property type="entry name" value="HTH-like"/>
</dbReference>
<dbReference type="PROSITE" id="PS00041">
    <property type="entry name" value="HTH_ARAC_FAMILY_1"/>
    <property type="match status" value="1"/>
</dbReference>
<dbReference type="SUPFAM" id="SSF51215">
    <property type="entry name" value="Regulatory protein AraC"/>
    <property type="match status" value="1"/>
</dbReference>
<dbReference type="SUPFAM" id="SSF46689">
    <property type="entry name" value="Homeodomain-like"/>
    <property type="match status" value="2"/>
</dbReference>
<reference evidence="7" key="1">
    <citation type="journal article" date="2019" name="Int. J. Syst. Evol. Microbiol.">
        <title>The Global Catalogue of Microorganisms (GCM) 10K type strain sequencing project: providing services to taxonomists for standard genome sequencing and annotation.</title>
        <authorList>
            <consortium name="The Broad Institute Genomics Platform"/>
            <consortium name="The Broad Institute Genome Sequencing Center for Infectious Disease"/>
            <person name="Wu L."/>
            <person name="Ma J."/>
        </authorList>
    </citation>
    <scope>NUCLEOTIDE SEQUENCE [LARGE SCALE GENOMIC DNA]</scope>
    <source>
        <strain evidence="7">CGMCC 1.12237</strain>
    </source>
</reference>
<keyword evidence="7" id="KW-1185">Reference proteome</keyword>
<dbReference type="InterPro" id="IPR020449">
    <property type="entry name" value="Tscrpt_reg_AraC-type_HTH"/>
</dbReference>